<evidence type="ECO:0000313" key="1">
    <source>
        <dbReference type="EMBL" id="MEW9500899.1"/>
    </source>
</evidence>
<keyword evidence="2" id="KW-1185">Reference proteome</keyword>
<name>A0ABV3Q1S8_9BACL</name>
<sequence>MMKDHAKLMQAFFASGDIVGRKKLQKMIYIAKKLSFPFHEKYQFHFFGPYSEELTLRVEELCNMGFLTEQKEKKSGYIQYRYGVTDEGKAFLASQKADPMPSLENCLVDLNTQSSRFLELVATMLYFDGLKEKDLVEKVHKVKGKQNYSNDEIDQALNYIEHLSMISS</sequence>
<organism evidence="1 2">
    <name type="scientific">Jeotgalibacillus marinus</name>
    <dbReference type="NCBI Taxonomy" id="86667"/>
    <lineage>
        <taxon>Bacteria</taxon>
        <taxon>Bacillati</taxon>
        <taxon>Bacillota</taxon>
        <taxon>Bacilli</taxon>
        <taxon>Bacillales</taxon>
        <taxon>Caryophanaceae</taxon>
        <taxon>Jeotgalibacillus</taxon>
    </lineage>
</organism>
<gene>
    <name evidence="1" type="ORF">AB1471_03670</name>
</gene>
<dbReference type="Proteomes" id="UP001556040">
    <property type="component" value="Unassembled WGS sequence"/>
</dbReference>
<evidence type="ECO:0000313" key="2">
    <source>
        <dbReference type="Proteomes" id="UP001556040"/>
    </source>
</evidence>
<protein>
    <submittedName>
        <fullName evidence="1">YwgA family protein</fullName>
    </submittedName>
</protein>
<comment type="caution">
    <text evidence="1">The sequence shown here is derived from an EMBL/GenBank/DDBJ whole genome shotgun (WGS) entry which is preliminary data.</text>
</comment>
<dbReference type="EMBL" id="JBFMIA010000002">
    <property type="protein sequence ID" value="MEW9500899.1"/>
    <property type="molecule type" value="Genomic_DNA"/>
</dbReference>
<accession>A0ABV3Q1S8</accession>
<proteinExistence type="predicted"/>
<dbReference type="RefSeq" id="WP_367778246.1">
    <property type="nucleotide sequence ID" value="NZ_JBFMIA010000002.1"/>
</dbReference>
<reference evidence="1 2" key="1">
    <citation type="journal article" date="1979" name="Int. J. Syst. Evol. Microbiol.">
        <title>Bacillus globisporus subsp. marinus subsp. nov.</title>
        <authorList>
            <person name="Liu H."/>
        </authorList>
    </citation>
    <scope>NUCLEOTIDE SEQUENCE [LARGE SCALE GENOMIC DNA]</scope>
    <source>
        <strain evidence="1 2">DSM 1297</strain>
    </source>
</reference>